<reference evidence="1 2" key="1">
    <citation type="submission" date="2024-04" db="EMBL/GenBank/DDBJ databases">
        <authorList>
            <person name="Fracassetti M."/>
        </authorList>
    </citation>
    <scope>NUCLEOTIDE SEQUENCE [LARGE SCALE GENOMIC DNA]</scope>
</reference>
<keyword evidence="2" id="KW-1185">Reference proteome</keyword>
<evidence type="ECO:0000313" key="1">
    <source>
        <dbReference type="EMBL" id="CAL1378555.1"/>
    </source>
</evidence>
<protein>
    <submittedName>
        <fullName evidence="1">Uncharacterized protein</fullName>
    </submittedName>
</protein>
<dbReference type="EMBL" id="OZ034816">
    <property type="protein sequence ID" value="CAL1378555.1"/>
    <property type="molecule type" value="Genomic_DNA"/>
</dbReference>
<name>A0AAV2DYA8_9ROSI</name>
<organism evidence="1 2">
    <name type="scientific">Linum trigynum</name>
    <dbReference type="NCBI Taxonomy" id="586398"/>
    <lineage>
        <taxon>Eukaryota</taxon>
        <taxon>Viridiplantae</taxon>
        <taxon>Streptophyta</taxon>
        <taxon>Embryophyta</taxon>
        <taxon>Tracheophyta</taxon>
        <taxon>Spermatophyta</taxon>
        <taxon>Magnoliopsida</taxon>
        <taxon>eudicotyledons</taxon>
        <taxon>Gunneridae</taxon>
        <taxon>Pentapetalae</taxon>
        <taxon>rosids</taxon>
        <taxon>fabids</taxon>
        <taxon>Malpighiales</taxon>
        <taxon>Linaceae</taxon>
        <taxon>Linum</taxon>
    </lineage>
</organism>
<evidence type="ECO:0000313" key="2">
    <source>
        <dbReference type="Proteomes" id="UP001497516"/>
    </source>
</evidence>
<dbReference type="AlphaFoldDB" id="A0AAV2DYA8"/>
<sequence>MRSLRTNLLSRDNLKFDGVIDRLIQEETRLRTQEKLDVRPGAWETVFSIDSSSDSAYAVNHAQFQRWAPTRELKCI</sequence>
<gene>
    <name evidence="1" type="ORF">LTRI10_LOCUS20129</name>
</gene>
<proteinExistence type="predicted"/>
<accession>A0AAV2DYA8</accession>
<dbReference type="Proteomes" id="UP001497516">
    <property type="component" value="Chromosome 3"/>
</dbReference>